<evidence type="ECO:0000313" key="3">
    <source>
        <dbReference type="Proteomes" id="UP001059041"/>
    </source>
</evidence>
<evidence type="ECO:0000313" key="2">
    <source>
        <dbReference type="EMBL" id="KAI7809340.1"/>
    </source>
</evidence>
<proteinExistence type="predicted"/>
<gene>
    <name evidence="2" type="ORF">IRJ41_005742</name>
</gene>
<evidence type="ECO:0000256" key="1">
    <source>
        <dbReference type="SAM" id="MobiDB-lite"/>
    </source>
</evidence>
<comment type="caution">
    <text evidence="2">The sequence shown here is derived from an EMBL/GenBank/DDBJ whole genome shotgun (WGS) entry which is preliminary data.</text>
</comment>
<dbReference type="Proteomes" id="UP001059041">
    <property type="component" value="Linkage Group LG5"/>
</dbReference>
<accession>A0A9W7WVE4</accession>
<protein>
    <submittedName>
        <fullName evidence="2">Uncharacterized protein</fullName>
    </submittedName>
</protein>
<sequence length="69" mass="7526">MAIMSHTPMIQRCATKAKTKLRETEHKGVRGRGTIGSQSMTAGIEDMAEISPTETANFSNLQMKLTTAE</sequence>
<reference evidence="2" key="1">
    <citation type="submission" date="2021-02" db="EMBL/GenBank/DDBJ databases">
        <title>Comparative genomics reveals that relaxation of natural selection precedes convergent phenotypic evolution of cavefish.</title>
        <authorList>
            <person name="Peng Z."/>
        </authorList>
    </citation>
    <scope>NUCLEOTIDE SEQUENCE</scope>
    <source>
        <tissue evidence="2">Muscle</tissue>
    </source>
</reference>
<feature type="region of interest" description="Disordered" evidence="1">
    <location>
        <begin position="17"/>
        <end position="37"/>
    </location>
</feature>
<dbReference type="AlphaFoldDB" id="A0A9W7WVE4"/>
<name>A0A9W7WVE4_TRIRA</name>
<keyword evidence="3" id="KW-1185">Reference proteome</keyword>
<dbReference type="EMBL" id="JAFHDT010000005">
    <property type="protein sequence ID" value="KAI7809340.1"/>
    <property type="molecule type" value="Genomic_DNA"/>
</dbReference>
<organism evidence="2 3">
    <name type="scientific">Triplophysa rosa</name>
    <name type="common">Cave loach</name>
    <dbReference type="NCBI Taxonomy" id="992332"/>
    <lineage>
        <taxon>Eukaryota</taxon>
        <taxon>Metazoa</taxon>
        <taxon>Chordata</taxon>
        <taxon>Craniata</taxon>
        <taxon>Vertebrata</taxon>
        <taxon>Euteleostomi</taxon>
        <taxon>Actinopterygii</taxon>
        <taxon>Neopterygii</taxon>
        <taxon>Teleostei</taxon>
        <taxon>Ostariophysi</taxon>
        <taxon>Cypriniformes</taxon>
        <taxon>Nemacheilidae</taxon>
        <taxon>Triplophysa</taxon>
    </lineage>
</organism>